<gene>
    <name evidence="2" type="ORF">AAG570_004581</name>
</gene>
<evidence type="ECO:0000256" key="1">
    <source>
        <dbReference type="SAM" id="MobiDB-lite"/>
    </source>
</evidence>
<comment type="caution">
    <text evidence="2">The sequence shown here is derived from an EMBL/GenBank/DDBJ whole genome shotgun (WGS) entry which is preliminary data.</text>
</comment>
<accession>A0ABD0Y2Q0</accession>
<dbReference type="EMBL" id="JBFDAA010000016">
    <property type="protein sequence ID" value="KAL1117255.1"/>
    <property type="molecule type" value="Genomic_DNA"/>
</dbReference>
<evidence type="ECO:0000313" key="3">
    <source>
        <dbReference type="Proteomes" id="UP001558652"/>
    </source>
</evidence>
<name>A0ABD0Y2Q0_9HEMI</name>
<dbReference type="Proteomes" id="UP001558652">
    <property type="component" value="Unassembled WGS sequence"/>
</dbReference>
<evidence type="ECO:0000313" key="2">
    <source>
        <dbReference type="EMBL" id="KAL1117255.1"/>
    </source>
</evidence>
<proteinExistence type="predicted"/>
<feature type="region of interest" description="Disordered" evidence="1">
    <location>
        <begin position="45"/>
        <end position="75"/>
    </location>
</feature>
<organism evidence="2 3">
    <name type="scientific">Ranatra chinensis</name>
    <dbReference type="NCBI Taxonomy" id="642074"/>
    <lineage>
        <taxon>Eukaryota</taxon>
        <taxon>Metazoa</taxon>
        <taxon>Ecdysozoa</taxon>
        <taxon>Arthropoda</taxon>
        <taxon>Hexapoda</taxon>
        <taxon>Insecta</taxon>
        <taxon>Pterygota</taxon>
        <taxon>Neoptera</taxon>
        <taxon>Paraneoptera</taxon>
        <taxon>Hemiptera</taxon>
        <taxon>Heteroptera</taxon>
        <taxon>Panheteroptera</taxon>
        <taxon>Nepomorpha</taxon>
        <taxon>Nepidae</taxon>
        <taxon>Ranatrinae</taxon>
        <taxon>Ranatra</taxon>
    </lineage>
</organism>
<keyword evidence="3" id="KW-1185">Reference proteome</keyword>
<feature type="compositionally biased region" description="Polar residues" evidence="1">
    <location>
        <begin position="57"/>
        <end position="68"/>
    </location>
</feature>
<sequence length="257" mass="29686">MASKRRNMFQKNKTEWYEEGNNCGCHNGEEQLLQRVLTLVLPVPTAATSPRPDGDSWRSSTSGVNSSLGDRGTATRRGWDDAVHRIKPEIVLMLSGIVVYSPPGTSWMNSTQEPFRIVPTKLYSQALTPLIMLPSRLYTTREKQRFYRMLASKGIIRNLKKEFQEEFYKDPAPEEPLQPSQVRCRVFWPHTKNELKMSRWTNIVREDLKELNREIDWHKSQCSAIAKRIKRMEELESDSRPHQDSCSCCEVGRPMGA</sequence>
<dbReference type="AlphaFoldDB" id="A0ABD0Y2Q0"/>
<protein>
    <submittedName>
        <fullName evidence="2">Uncharacterized protein</fullName>
    </submittedName>
</protein>
<reference evidence="2 3" key="1">
    <citation type="submission" date="2024-07" db="EMBL/GenBank/DDBJ databases">
        <title>Chromosome-level genome assembly of the water stick insect Ranatra chinensis (Heteroptera: Nepidae).</title>
        <authorList>
            <person name="Liu X."/>
        </authorList>
    </citation>
    <scope>NUCLEOTIDE SEQUENCE [LARGE SCALE GENOMIC DNA]</scope>
    <source>
        <strain evidence="2">Cailab_2021Rc</strain>
        <tissue evidence="2">Muscle</tissue>
    </source>
</reference>